<dbReference type="EMBL" id="AP014946">
    <property type="protein sequence ID" value="BAT57612.1"/>
    <property type="molecule type" value="Genomic_DNA"/>
</dbReference>
<evidence type="ECO:0000256" key="4">
    <source>
        <dbReference type="ARBA" id="ARBA00022801"/>
    </source>
</evidence>
<keyword evidence="4 7" id="KW-0378">Hydrolase</keyword>
<comment type="cofactor">
    <cofactor evidence="11">
        <name>Zn(2+)</name>
        <dbReference type="ChEBI" id="CHEBI:29105"/>
    </cofactor>
</comment>
<dbReference type="NCBIfam" id="TIGR01662">
    <property type="entry name" value="HAD-SF-IIIA"/>
    <property type="match status" value="1"/>
</dbReference>
<dbReference type="InterPro" id="IPR036412">
    <property type="entry name" value="HAD-like_sf"/>
</dbReference>
<dbReference type="Gene3D" id="3.40.50.1000">
    <property type="entry name" value="HAD superfamily/HAD-like"/>
    <property type="match status" value="1"/>
</dbReference>
<evidence type="ECO:0000313" key="13">
    <source>
        <dbReference type="Proteomes" id="UP000236884"/>
    </source>
</evidence>
<dbReference type="AlphaFoldDB" id="A0A0S3PP23"/>
<dbReference type="SUPFAM" id="SSF56784">
    <property type="entry name" value="HAD-like"/>
    <property type="match status" value="1"/>
</dbReference>
<dbReference type="NCBIfam" id="TIGR01656">
    <property type="entry name" value="Histidinol-ppas"/>
    <property type="match status" value="1"/>
</dbReference>
<dbReference type="InterPro" id="IPR023214">
    <property type="entry name" value="HAD_sf"/>
</dbReference>
<evidence type="ECO:0000256" key="8">
    <source>
        <dbReference type="PIRSR" id="PIRSR004682-1"/>
    </source>
</evidence>
<accession>A0A0S3PP23</accession>
<dbReference type="PANTHER" id="PTHR42891:SF1">
    <property type="entry name" value="D-GLYCERO-BETA-D-MANNO-HEPTOSE-1,7-BISPHOSPHATE 7-PHOSPHATASE"/>
    <property type="match status" value="1"/>
</dbReference>
<dbReference type="RefSeq" id="WP_096350477.1">
    <property type="nucleotide sequence ID" value="NZ_AP014946.1"/>
</dbReference>
<feature type="active site" description="Nucleophile" evidence="8">
    <location>
        <position position="34"/>
    </location>
</feature>
<proteinExistence type="inferred from homology"/>
<dbReference type="EC" id="3.1.3.-" evidence="7"/>
<evidence type="ECO:0000256" key="1">
    <source>
        <dbReference type="ARBA" id="ARBA00004496"/>
    </source>
</evidence>
<feature type="binding site" evidence="9">
    <location>
        <begin position="133"/>
        <end position="134"/>
    </location>
    <ligand>
        <name>substrate</name>
    </ligand>
</feature>
<keyword evidence="3 11" id="KW-0479">Metal-binding</keyword>
<evidence type="ECO:0000313" key="12">
    <source>
        <dbReference type="EMBL" id="BAT57612.1"/>
    </source>
</evidence>
<dbReference type="Pfam" id="PF13242">
    <property type="entry name" value="Hydrolase_like"/>
    <property type="match status" value="1"/>
</dbReference>
<feature type="binding site" evidence="11">
    <location>
        <position position="160"/>
    </location>
    <ligand>
        <name>Mg(2+)</name>
        <dbReference type="ChEBI" id="CHEBI:18420"/>
    </ligand>
</feature>
<keyword evidence="2 7" id="KW-0963">Cytoplasm</keyword>
<dbReference type="InterPro" id="IPR006543">
    <property type="entry name" value="Histidinol-phos"/>
</dbReference>
<dbReference type="GO" id="GO:0046872">
    <property type="term" value="F:metal ion binding"/>
    <property type="evidence" value="ECO:0007669"/>
    <property type="project" value="UniProtKB-KW"/>
</dbReference>
<feature type="binding site" evidence="11">
    <location>
        <position position="159"/>
    </location>
    <ligand>
        <name>Mg(2+)</name>
        <dbReference type="ChEBI" id="CHEBI:18420"/>
    </ligand>
</feature>
<evidence type="ECO:0000256" key="2">
    <source>
        <dbReference type="ARBA" id="ARBA00022490"/>
    </source>
</evidence>
<feature type="active site" description="Proton donor" evidence="8">
    <location>
        <position position="36"/>
    </location>
</feature>
<feature type="binding site" evidence="9">
    <location>
        <position position="160"/>
    </location>
    <ligand>
        <name>substrate</name>
    </ligand>
</feature>
<feature type="binding site" evidence="11">
    <location>
        <position position="115"/>
    </location>
    <ligand>
        <name>Zn(2+)</name>
        <dbReference type="ChEBI" id="CHEBI:29105"/>
    </ligand>
</feature>
<gene>
    <name evidence="12" type="primary">gmhB</name>
    <name evidence="12" type="ORF">GJW-30_1_00119</name>
</gene>
<comment type="cofactor">
    <cofactor evidence="11">
        <name>Mg(2+)</name>
        <dbReference type="ChEBI" id="CHEBI:18420"/>
    </cofactor>
</comment>
<dbReference type="KEGG" id="vgo:GJW-30_1_00119"/>
<organism evidence="12 13">
    <name type="scientific">Variibacter gotjawalensis</name>
    <dbReference type="NCBI Taxonomy" id="1333996"/>
    <lineage>
        <taxon>Bacteria</taxon>
        <taxon>Pseudomonadati</taxon>
        <taxon>Pseudomonadota</taxon>
        <taxon>Alphaproteobacteria</taxon>
        <taxon>Hyphomicrobiales</taxon>
        <taxon>Nitrobacteraceae</taxon>
        <taxon>Variibacter</taxon>
    </lineage>
</organism>
<dbReference type="GO" id="GO:0016791">
    <property type="term" value="F:phosphatase activity"/>
    <property type="evidence" value="ECO:0007669"/>
    <property type="project" value="InterPro"/>
</dbReference>
<feature type="site" description="Contributes to substrate recognition" evidence="10">
    <location>
        <position position="133"/>
    </location>
</feature>
<evidence type="ECO:0000256" key="9">
    <source>
        <dbReference type="PIRSR" id="PIRSR004682-2"/>
    </source>
</evidence>
<keyword evidence="11" id="KW-0460">Magnesium</keyword>
<feature type="site" description="Stabilizes the phosphoryl group" evidence="10">
    <location>
        <position position="76"/>
    </location>
</feature>
<evidence type="ECO:0000256" key="10">
    <source>
        <dbReference type="PIRSR" id="PIRSR004682-3"/>
    </source>
</evidence>
<dbReference type="InterPro" id="IPR004446">
    <property type="entry name" value="Heptose_bisP_phosphatase"/>
</dbReference>
<name>A0A0S3PP23_9BRAD</name>
<reference evidence="12 13" key="1">
    <citation type="submission" date="2015-08" db="EMBL/GenBank/DDBJ databases">
        <title>Investigation of the bacterial diversity of lava forest soil.</title>
        <authorList>
            <person name="Lee J.S."/>
        </authorList>
    </citation>
    <scope>NUCLEOTIDE SEQUENCE [LARGE SCALE GENOMIC DNA]</scope>
    <source>
        <strain evidence="12 13">GJW-30</strain>
    </source>
</reference>
<protein>
    <recommendedName>
        <fullName evidence="6 7">D,D-heptose 1,7-bisphosphate phosphatase</fullName>
        <ecNumber evidence="7">3.1.3.-</ecNumber>
    </recommendedName>
</protein>
<comment type="subcellular location">
    <subcellularLocation>
        <location evidence="1 7">Cytoplasm</location>
    </subcellularLocation>
</comment>
<dbReference type="PIRSF" id="PIRSF004682">
    <property type="entry name" value="GmhB"/>
    <property type="match status" value="1"/>
</dbReference>
<feature type="binding site" evidence="9">
    <location>
        <begin position="76"/>
        <end position="79"/>
    </location>
    <ligand>
        <name>substrate</name>
    </ligand>
</feature>
<evidence type="ECO:0000256" key="6">
    <source>
        <dbReference type="ARBA" id="ARBA00031828"/>
    </source>
</evidence>
<dbReference type="Proteomes" id="UP000236884">
    <property type="component" value="Chromosome"/>
</dbReference>
<sequence>MSVSPFLRDAIGCWAEARAHNAERFRGKPALFLDRDGVVIEEKNYIADPKDVRLHGDVAKTIAAVNQLDCPVVIVTNQSGIARGYFDWTAFARVMTRTYDDLAAYGATIDFVYACGFHDSGKGPLGVADHPWRKPNPGMLLEAAADIGLDLVKSVIVGDKAADLAAAKAAGLSNGLLYAQGYGADAKEQSSARALENNAFKVDVIERLTADTIRSLR</sequence>
<comment type="similarity">
    <text evidence="7">Belongs to the gmhB family.</text>
</comment>
<dbReference type="GO" id="GO:0005737">
    <property type="term" value="C:cytoplasm"/>
    <property type="evidence" value="ECO:0007669"/>
    <property type="project" value="UniProtKB-SubCell"/>
</dbReference>
<feature type="binding site" evidence="9">
    <location>
        <begin position="42"/>
        <end position="45"/>
    </location>
    <ligand>
        <name>substrate</name>
    </ligand>
</feature>
<evidence type="ECO:0000256" key="5">
    <source>
        <dbReference type="ARBA" id="ARBA00023277"/>
    </source>
</evidence>
<keyword evidence="11" id="KW-0862">Zinc</keyword>
<evidence type="ECO:0000256" key="7">
    <source>
        <dbReference type="PIRNR" id="PIRNR004682"/>
    </source>
</evidence>
<dbReference type="GO" id="GO:0005975">
    <property type="term" value="P:carbohydrate metabolic process"/>
    <property type="evidence" value="ECO:0007669"/>
    <property type="project" value="InterPro"/>
</dbReference>
<evidence type="ECO:0000256" key="11">
    <source>
        <dbReference type="PIRSR" id="PIRSR004682-4"/>
    </source>
</evidence>
<feature type="site" description="Stabilizes the phosphoryl group" evidence="10">
    <location>
        <position position="134"/>
    </location>
</feature>
<dbReference type="PANTHER" id="PTHR42891">
    <property type="entry name" value="D-GLYCERO-BETA-D-MANNO-HEPTOSE-1,7-BISPHOSPHATE 7-PHOSPHATASE"/>
    <property type="match status" value="1"/>
</dbReference>
<feature type="binding site" evidence="11">
    <location>
        <position position="36"/>
    </location>
    <ligand>
        <name>Mg(2+)</name>
        <dbReference type="ChEBI" id="CHEBI:18420"/>
    </ligand>
</feature>
<keyword evidence="5 7" id="KW-0119">Carbohydrate metabolism</keyword>
<dbReference type="OrthoDB" id="9814110at2"/>
<feature type="binding site" evidence="11">
    <location>
        <position position="34"/>
    </location>
    <ligand>
        <name>Mg(2+)</name>
        <dbReference type="ChEBI" id="CHEBI:18420"/>
    </ligand>
</feature>
<keyword evidence="13" id="KW-1185">Reference proteome</keyword>
<feature type="binding site" evidence="9">
    <location>
        <begin position="34"/>
        <end position="36"/>
    </location>
    <ligand>
        <name>substrate</name>
    </ligand>
</feature>
<dbReference type="InterPro" id="IPR006549">
    <property type="entry name" value="HAD-SF_hydro_IIIA"/>
</dbReference>
<evidence type="ECO:0000256" key="3">
    <source>
        <dbReference type="ARBA" id="ARBA00022723"/>
    </source>
</evidence>